<evidence type="ECO:0000256" key="1">
    <source>
        <dbReference type="ARBA" id="ARBA00004429"/>
    </source>
</evidence>
<evidence type="ECO:0000259" key="8">
    <source>
        <dbReference type="Pfam" id="PF06808"/>
    </source>
</evidence>
<keyword evidence="4 7" id="KW-0812">Transmembrane</keyword>
<feature type="transmembrane region" description="Helical" evidence="7">
    <location>
        <begin position="323"/>
        <end position="353"/>
    </location>
</feature>
<dbReference type="NCBIfam" id="TIGR00786">
    <property type="entry name" value="dctM"/>
    <property type="match status" value="1"/>
</dbReference>
<keyword evidence="3" id="KW-0997">Cell inner membrane</keyword>
<evidence type="ECO:0000256" key="4">
    <source>
        <dbReference type="ARBA" id="ARBA00022692"/>
    </source>
</evidence>
<comment type="subcellular location">
    <subcellularLocation>
        <location evidence="1">Cell inner membrane</location>
        <topology evidence="1">Multi-pass membrane protein</topology>
    </subcellularLocation>
</comment>
<gene>
    <name evidence="9" type="ORF">N7Z68_14175</name>
</gene>
<protein>
    <submittedName>
        <fullName evidence="9">TRAP transporter large permease subunit</fullName>
    </submittedName>
</protein>
<dbReference type="Pfam" id="PF06808">
    <property type="entry name" value="DctM"/>
    <property type="match status" value="1"/>
</dbReference>
<dbReference type="InterPro" id="IPR010656">
    <property type="entry name" value="DctM"/>
</dbReference>
<proteinExistence type="predicted"/>
<dbReference type="PIRSF" id="PIRSF006066">
    <property type="entry name" value="HI0050"/>
    <property type="match status" value="1"/>
</dbReference>
<evidence type="ECO:0000256" key="2">
    <source>
        <dbReference type="ARBA" id="ARBA00022475"/>
    </source>
</evidence>
<feature type="transmembrane region" description="Helical" evidence="7">
    <location>
        <begin position="227"/>
        <end position="245"/>
    </location>
</feature>
<feature type="transmembrane region" description="Helical" evidence="7">
    <location>
        <begin position="177"/>
        <end position="201"/>
    </location>
</feature>
<keyword evidence="6 7" id="KW-0472">Membrane</keyword>
<comment type="caution">
    <text evidence="9">The sequence shown here is derived from an EMBL/GenBank/DDBJ whole genome shotgun (WGS) entry which is preliminary data.</text>
</comment>
<keyword evidence="2" id="KW-1003">Cell membrane</keyword>
<dbReference type="EMBL" id="JAOTPO010000009">
    <property type="protein sequence ID" value="MDE5414523.1"/>
    <property type="molecule type" value="Genomic_DNA"/>
</dbReference>
<evidence type="ECO:0000256" key="6">
    <source>
        <dbReference type="ARBA" id="ARBA00023136"/>
    </source>
</evidence>
<dbReference type="PANTHER" id="PTHR33362">
    <property type="entry name" value="SIALIC ACID TRAP TRANSPORTER PERMEASE PROTEIN SIAT-RELATED"/>
    <property type="match status" value="1"/>
</dbReference>
<feature type="domain" description="TRAP C4-dicarboxylate transport system permease DctM subunit" evidence="8">
    <location>
        <begin position="11"/>
        <end position="427"/>
    </location>
</feature>
<dbReference type="InterPro" id="IPR004681">
    <property type="entry name" value="TRAP_DctM"/>
</dbReference>
<feature type="transmembrane region" description="Helical" evidence="7">
    <location>
        <begin position="61"/>
        <end position="78"/>
    </location>
</feature>
<evidence type="ECO:0000313" key="10">
    <source>
        <dbReference type="Proteomes" id="UP001148125"/>
    </source>
</evidence>
<name>A0ABT5VJ98_9BACI</name>
<feature type="transmembrane region" description="Helical" evidence="7">
    <location>
        <begin position="365"/>
        <end position="391"/>
    </location>
</feature>
<feature type="transmembrane region" description="Helical" evidence="7">
    <location>
        <begin position="31"/>
        <end position="54"/>
    </location>
</feature>
<evidence type="ECO:0000256" key="3">
    <source>
        <dbReference type="ARBA" id="ARBA00022519"/>
    </source>
</evidence>
<keyword evidence="5 7" id="KW-1133">Transmembrane helix</keyword>
<reference evidence="9" key="1">
    <citation type="submission" date="2024-05" db="EMBL/GenBank/DDBJ databases">
        <title>Alkalihalobacillus sp. strain MEB203 novel alkaliphilic bacterium from Lonar Lake, India.</title>
        <authorList>
            <person name="Joshi A."/>
            <person name="Thite S."/>
            <person name="Mengade P."/>
        </authorList>
    </citation>
    <scope>NUCLEOTIDE SEQUENCE</scope>
    <source>
        <strain evidence="9">MEB 203</strain>
    </source>
</reference>
<feature type="transmembrane region" description="Helical" evidence="7">
    <location>
        <begin position="98"/>
        <end position="120"/>
    </location>
</feature>
<evidence type="ECO:0000256" key="7">
    <source>
        <dbReference type="SAM" id="Phobius"/>
    </source>
</evidence>
<accession>A0ABT5VJ98</accession>
<dbReference type="Proteomes" id="UP001148125">
    <property type="component" value="Unassembled WGS sequence"/>
</dbReference>
<keyword evidence="10" id="KW-1185">Reference proteome</keyword>
<evidence type="ECO:0000313" key="9">
    <source>
        <dbReference type="EMBL" id="MDE5414523.1"/>
    </source>
</evidence>
<dbReference type="RefSeq" id="WP_275119136.1">
    <property type="nucleotide sequence ID" value="NZ_JAOTPO010000009.1"/>
</dbReference>
<dbReference type="PANTHER" id="PTHR33362:SF7">
    <property type="entry name" value="SLL1103 PROTEIN"/>
    <property type="match status" value="1"/>
</dbReference>
<sequence>MEIGLIALILFGSLVVFLALGIPVSFTMGGISLILGFIFWGGMPSVDGFVLGSFSNLTQSVLTALPLYIFMAAILMYSDLADDMYECIYRWFGGLRGGLAGGTVIISSIFAAMVGVISVATATLGMIARPSMLKRGYDDRLTVGVIMAGGVLGLLIPPSIVMIIYAAESGVSTGALFMAGIFPGVLAALLFILYSLVLCYIKPEKGPSVEIEERYTWGEKLKSLKGIVLPLSVILVVLGSIYLGITTPTEAGAVGVVGALISTAVKRKLTWANIKKIFIMTARLNGLVFWILIGAVAYARIVAVTGVGGALARVITDTDINRWLILIAILLVFLALGMLIDTVAVLLITAPLFLPLLTSFGFDLVWFGVLFTIAVCIGSLTPPFGISIFIMRGVAPDISTKKIYSAVWPFIFLLLLAMALVLIFPQIALWLPEYMRN</sequence>
<evidence type="ECO:0000256" key="5">
    <source>
        <dbReference type="ARBA" id="ARBA00022989"/>
    </source>
</evidence>
<feature type="transmembrane region" description="Helical" evidence="7">
    <location>
        <begin position="403"/>
        <end position="431"/>
    </location>
</feature>
<organism evidence="9 10">
    <name type="scientific">Alkalihalobacterium chitinilyticum</name>
    <dbReference type="NCBI Taxonomy" id="2980103"/>
    <lineage>
        <taxon>Bacteria</taxon>
        <taxon>Bacillati</taxon>
        <taxon>Bacillota</taxon>
        <taxon>Bacilli</taxon>
        <taxon>Bacillales</taxon>
        <taxon>Bacillaceae</taxon>
        <taxon>Alkalihalobacterium</taxon>
    </lineage>
</organism>
<feature type="transmembrane region" description="Helical" evidence="7">
    <location>
        <begin position="141"/>
        <end position="165"/>
    </location>
</feature>
<feature type="transmembrane region" description="Helical" evidence="7">
    <location>
        <begin position="287"/>
        <end position="311"/>
    </location>
</feature>